<name>A0AAU7YZB2_9BACT</name>
<organism evidence="1">
    <name type="scientific">Tunturiibacter gelidiferens</name>
    <dbReference type="NCBI Taxonomy" id="3069689"/>
    <lineage>
        <taxon>Bacteria</taxon>
        <taxon>Pseudomonadati</taxon>
        <taxon>Acidobacteriota</taxon>
        <taxon>Terriglobia</taxon>
        <taxon>Terriglobales</taxon>
        <taxon>Acidobacteriaceae</taxon>
        <taxon>Tunturiibacter</taxon>
    </lineage>
</organism>
<dbReference type="EMBL" id="CP132938">
    <property type="protein sequence ID" value="XCB22002.1"/>
    <property type="molecule type" value="Genomic_DNA"/>
</dbReference>
<reference evidence="1" key="1">
    <citation type="submission" date="2023-08" db="EMBL/GenBank/DDBJ databases">
        <authorList>
            <person name="Messyasz A."/>
            <person name="Mannisto M.K."/>
            <person name="Kerkhof L.J."/>
            <person name="Haggblom M."/>
        </authorList>
    </citation>
    <scope>NUCLEOTIDE SEQUENCE</scope>
    <source>
        <strain evidence="1">M8UP39</strain>
    </source>
</reference>
<proteinExistence type="predicted"/>
<dbReference type="RefSeq" id="WP_353071994.1">
    <property type="nucleotide sequence ID" value="NZ_CP132938.1"/>
</dbReference>
<dbReference type="AlphaFoldDB" id="A0AAU7YZB2"/>
<accession>A0AAU7YZB2</accession>
<dbReference type="KEGG" id="tgi:RBB81_20845"/>
<reference evidence="1" key="2">
    <citation type="journal article" date="2024" name="Environ. Microbiol.">
        <title>Genome analysis and description of Tunturibacter gen. nov. expands the diversity of Terriglobia in tundra soils.</title>
        <authorList>
            <person name="Messyasz A."/>
            <person name="Mannisto M.K."/>
            <person name="Kerkhof L.J."/>
            <person name="Haggblom M.M."/>
        </authorList>
    </citation>
    <scope>NUCLEOTIDE SEQUENCE</scope>
    <source>
        <strain evidence="1">M8UP39</strain>
    </source>
</reference>
<evidence type="ECO:0000313" key="1">
    <source>
        <dbReference type="EMBL" id="XCB22002.1"/>
    </source>
</evidence>
<sequence>MNEAEWVMAGGHDHAHSERHSMTPLLASCVLAVTHLTQNPEEYPASPLWNLPMLKTGFSSKCPIANLAEDGTNIKVSV</sequence>
<gene>
    <name evidence="1" type="ORF">RBB81_20845</name>
</gene>
<protein>
    <submittedName>
        <fullName evidence="1">Uncharacterized protein</fullName>
    </submittedName>
</protein>